<dbReference type="PROSITE" id="PS50109">
    <property type="entry name" value="HIS_KIN"/>
    <property type="match status" value="1"/>
</dbReference>
<dbReference type="Gene3D" id="3.30.565.10">
    <property type="entry name" value="Histidine kinase-like ATPase, C-terminal domain"/>
    <property type="match status" value="2"/>
</dbReference>
<dbReference type="InterPro" id="IPR004358">
    <property type="entry name" value="Sig_transdc_His_kin-like_C"/>
</dbReference>
<sequence length="835" mass="95404">METKINTSAHFDISAAVVKQLGEELVTDEVTAIMELVKNSYDACSNWVRIEIDTRGKLSEEPFRYVNDKGYIIIEDGGFGMNEDEIKNGWLVISLSHKRQLKEQGLKTPCDRTPLGDKGLGRLSTQRLGNKLEMLTSRVEENHIHHIAFNWDDFTEDVALTSVPTYFNNIEKRFQPKGTKLVIRCLKDPNLWEGKLADRVKGQLSQLIFPFKQKRTFHVYLTINGEKIDLDEIGEALRSQAVSRYKVEYASGKLTISGSVKMYKLFGGNNPADDRAVYQNLVAEDQGKSFFRFLTNKEENRAFFLDGLEYKGTNGVLYTFKKSFDLANLPKRALTMINGNEELADPGDFFGEIDDFNLRENDSLDSVFDDFSQFKTLVKNQKGIRVFRDGFGIKPFGIDGQDWLKLGGSWTSGGSYYGLKPSNVIGFISLSADKNKYLREKTDREGFMESPYSQNFFLLMTKIVDQINDLLEKTRRSYSEYRKQIAKSSGGITDIRDSFARIKNTSSQAKDLQDQTHKLTPVLARVAQVVRQTVNHSKQTKAKDENEQRQRDLLLEIDDALQRAMEVLIKVDSILEIAKKLEQDANYIKPKVEDLESQLTEFAELAGLGLTAEALSHEISHIVDRLLDQTNTVQKKIKGKEIVDTSSVFVYIEYVKNAIQSLRKQLSHLAPSLKFVRETKHDINLNSFIEELGSYYQDRFGNQIKLKINYSKSGFVIRMSRGKLTQIIDNIVLNSEYWLKDRMRTNKGFEPTISIELNNPFLVIYDNGPGIDPELAKRVFQPFVTGKPRSQGRGLGLFIVQQLLDTVSSEVYLLEDRNEHNRQFKFQINFSSILV</sequence>
<protein>
    <recommendedName>
        <fullName evidence="2">histidine kinase</fullName>
        <ecNumber evidence="2">2.7.13.3</ecNumber>
    </recommendedName>
</protein>
<dbReference type="SUPFAM" id="SSF55874">
    <property type="entry name" value="ATPase domain of HSP90 chaperone/DNA topoisomerase II/histidine kinase"/>
    <property type="match status" value="2"/>
</dbReference>
<gene>
    <name evidence="4" type="ORF">E0486_05745</name>
</gene>
<dbReference type="RefSeq" id="WP_131851192.1">
    <property type="nucleotide sequence ID" value="NZ_SKFH01000006.1"/>
</dbReference>
<dbReference type="SMART" id="SM00387">
    <property type="entry name" value="HATPase_c"/>
    <property type="match status" value="1"/>
</dbReference>
<proteinExistence type="predicted"/>
<comment type="caution">
    <text evidence="4">The sequence shown here is derived from an EMBL/GenBank/DDBJ whole genome shotgun (WGS) entry which is preliminary data.</text>
</comment>
<evidence type="ECO:0000256" key="2">
    <source>
        <dbReference type="ARBA" id="ARBA00012438"/>
    </source>
</evidence>
<dbReference type="Pfam" id="PF13589">
    <property type="entry name" value="HATPase_c_3"/>
    <property type="match status" value="1"/>
</dbReference>
<dbReference type="EC" id="2.7.13.3" evidence="2"/>
<accession>A0A4V2WMZ3</accession>
<dbReference type="InterPro" id="IPR005467">
    <property type="entry name" value="His_kinase_dom"/>
</dbReference>
<dbReference type="AlphaFoldDB" id="A0A4V2WMZ3"/>
<feature type="domain" description="Histidine kinase" evidence="3">
    <location>
        <begin position="614"/>
        <end position="832"/>
    </location>
</feature>
<organism evidence="4 5">
    <name type="scientific">Flaviaesturariibacter aridisoli</name>
    <dbReference type="NCBI Taxonomy" id="2545761"/>
    <lineage>
        <taxon>Bacteria</taxon>
        <taxon>Pseudomonadati</taxon>
        <taxon>Bacteroidota</taxon>
        <taxon>Chitinophagia</taxon>
        <taxon>Chitinophagales</taxon>
        <taxon>Chitinophagaceae</taxon>
        <taxon>Flaviaestuariibacter</taxon>
    </lineage>
</organism>
<dbReference type="Pfam" id="PF02518">
    <property type="entry name" value="HATPase_c"/>
    <property type="match status" value="1"/>
</dbReference>
<dbReference type="EMBL" id="SKFH01000006">
    <property type="protein sequence ID" value="TCZ73462.1"/>
    <property type="molecule type" value="Genomic_DNA"/>
</dbReference>
<dbReference type="PANTHER" id="PTHR43065">
    <property type="entry name" value="SENSOR HISTIDINE KINASE"/>
    <property type="match status" value="1"/>
</dbReference>
<name>A0A4V2WMZ3_9BACT</name>
<keyword evidence="5" id="KW-1185">Reference proteome</keyword>
<dbReference type="InterPro" id="IPR003594">
    <property type="entry name" value="HATPase_dom"/>
</dbReference>
<dbReference type="OrthoDB" id="9816482at2"/>
<evidence type="ECO:0000313" key="4">
    <source>
        <dbReference type="EMBL" id="TCZ73462.1"/>
    </source>
</evidence>
<reference evidence="4 5" key="1">
    <citation type="submission" date="2019-03" db="EMBL/GenBank/DDBJ databases">
        <authorList>
            <person name="Kim M.K.M."/>
        </authorList>
    </citation>
    <scope>NUCLEOTIDE SEQUENCE [LARGE SCALE GENOMIC DNA]</scope>
    <source>
        <strain evidence="4 5">17J68-15</strain>
    </source>
</reference>
<comment type="catalytic activity">
    <reaction evidence="1">
        <text>ATP + protein L-histidine = ADP + protein N-phospho-L-histidine.</text>
        <dbReference type="EC" id="2.7.13.3"/>
    </reaction>
</comment>
<evidence type="ECO:0000259" key="3">
    <source>
        <dbReference type="PROSITE" id="PS50109"/>
    </source>
</evidence>
<evidence type="ECO:0000313" key="5">
    <source>
        <dbReference type="Proteomes" id="UP000295164"/>
    </source>
</evidence>
<evidence type="ECO:0000256" key="1">
    <source>
        <dbReference type="ARBA" id="ARBA00000085"/>
    </source>
</evidence>
<dbReference type="Proteomes" id="UP000295164">
    <property type="component" value="Unassembled WGS sequence"/>
</dbReference>
<dbReference type="InterPro" id="IPR036890">
    <property type="entry name" value="HATPase_C_sf"/>
</dbReference>
<dbReference type="GO" id="GO:0004673">
    <property type="term" value="F:protein histidine kinase activity"/>
    <property type="evidence" value="ECO:0007669"/>
    <property type="project" value="UniProtKB-EC"/>
</dbReference>
<dbReference type="PRINTS" id="PR00344">
    <property type="entry name" value="BCTRLSENSOR"/>
</dbReference>